<accession>A0AAW8W9W8</accession>
<proteinExistence type="predicted"/>
<evidence type="ECO:0000313" key="2">
    <source>
        <dbReference type="Proteomes" id="UP001254075"/>
    </source>
</evidence>
<dbReference type="Gene3D" id="3.40.50.300">
    <property type="entry name" value="P-loop containing nucleotide triphosphate hydrolases"/>
    <property type="match status" value="2"/>
</dbReference>
<dbReference type="InterPro" id="IPR027417">
    <property type="entry name" value="P-loop_NTPase"/>
</dbReference>
<evidence type="ECO:0000313" key="1">
    <source>
        <dbReference type="EMBL" id="MDT7015169.1"/>
    </source>
</evidence>
<dbReference type="AlphaFoldDB" id="A0AAW8W9W8"/>
<sequence>MKKREIQKLEKQDYDLAMIARTQPQGNIRIRDRVIESGTGVEACLHVYRYPSSGLKYFWLIELTQFNNTITTLSLGTENKEAIKKALQRSTDEKLSQAMDKNGKTLGKLQADKDYRRQLGLLSRLGDNMEVMKRADVRIFVYADDEQQLNKRIKAIKEKLGTYGVACFVGEQDSELRSLWIPMMKQELLPNVRHGTPIAADVLGKGFPFNHVKLDDDGGSYFGKSTTNGPIMLNPLLITPRRLTPYFMIAGNPRNGKSTFAKKLNDDVFARGGKLRIFDVKGEYIKAAREQGGTVITLDGSSVHINPFEIFPTATKEIDTPVTVTDEYGRQMKKNKHETVVDEIGSFNAHVQKLRNMFSFQNSEATTDDLNRLENIITDYYISEGLWVKHPGRHLGDLHSTGLPHNQYPKLGDFLTYLKEIQRSYLNPNRPHPEVEITSINRIVDTFQKMLQSEAIIFDGFTTIPDMTDTDVVVYDLSGLKAHGNELFNSQVYSALSLVSAEIVNNGKRYRYLYNNHQIDLVDIPYYWVCIDEFQNYAKEEFSAGLEWLSSLMEEMAKDFCGISLIMPTIKELMPDQNYQATTSRSQRYFRSLSKVFGMMTYRCFFHLSDDDIPRLSRALGSSVTPDELGAITKLPQKKLLMNIQGDQNYVFTVHATPDELNRYQGGVG</sequence>
<organism evidence="1 2">
    <name type="scientific">Levilactobacillus namurensis</name>
    <dbReference type="NCBI Taxonomy" id="380393"/>
    <lineage>
        <taxon>Bacteria</taxon>
        <taxon>Bacillati</taxon>
        <taxon>Bacillota</taxon>
        <taxon>Bacilli</taxon>
        <taxon>Lactobacillales</taxon>
        <taxon>Lactobacillaceae</taxon>
        <taxon>Levilactobacillus</taxon>
    </lineage>
</organism>
<comment type="caution">
    <text evidence="1">The sequence shown here is derived from an EMBL/GenBank/DDBJ whole genome shotgun (WGS) entry which is preliminary data.</text>
</comment>
<dbReference type="RefSeq" id="WP_313845601.1">
    <property type="nucleotide sequence ID" value="NZ_JAVLAM010000002.1"/>
</dbReference>
<dbReference type="Proteomes" id="UP001254075">
    <property type="component" value="Unassembled WGS sequence"/>
</dbReference>
<protein>
    <submittedName>
        <fullName evidence="1">ATPase</fullName>
    </submittedName>
</protein>
<dbReference type="EMBL" id="JAVLAM010000002">
    <property type="protein sequence ID" value="MDT7015169.1"/>
    <property type="molecule type" value="Genomic_DNA"/>
</dbReference>
<reference evidence="1" key="1">
    <citation type="submission" date="2023-08" db="EMBL/GenBank/DDBJ databases">
        <authorList>
            <person name="Page C.A."/>
            <person name="Perez-Diaz I.M."/>
        </authorList>
    </citation>
    <scope>NUCLEOTIDE SEQUENCE</scope>
    <source>
        <strain evidence="1">3.8.38</strain>
    </source>
</reference>
<name>A0AAW8W9W8_9LACO</name>
<gene>
    <name evidence="1" type="ORF">RI532_12320</name>
</gene>
<dbReference type="SUPFAM" id="SSF52540">
    <property type="entry name" value="P-loop containing nucleoside triphosphate hydrolases"/>
    <property type="match status" value="1"/>
</dbReference>